<dbReference type="Gene3D" id="1.20.1290.10">
    <property type="entry name" value="AhpD-like"/>
    <property type="match status" value="1"/>
</dbReference>
<gene>
    <name evidence="1" type="ORF">F4Y08_08910</name>
</gene>
<sequence length="81" mass="9312">MAWIRQIPYEESTGLLRRIYDEALGRAGRIWKIVKVGSLRPRTLQAAMQFYQESMHGPSDLTRVQREMLATVVSAELACPY</sequence>
<reference evidence="1" key="1">
    <citation type="submission" date="2019-09" db="EMBL/GenBank/DDBJ databases">
        <title>Characterisation of the sponge microbiome using genome-centric metagenomics.</title>
        <authorList>
            <person name="Engelberts J.P."/>
            <person name="Robbins S.J."/>
            <person name="De Goeij J.M."/>
            <person name="Aranda M."/>
            <person name="Bell S.C."/>
            <person name="Webster N.S."/>
        </authorList>
    </citation>
    <scope>NUCLEOTIDE SEQUENCE</scope>
    <source>
        <strain evidence="1">SB0662_bin_9</strain>
    </source>
</reference>
<accession>A0A6B1DTX7</accession>
<dbReference type="EMBL" id="VXPY01000062">
    <property type="protein sequence ID" value="MYD90436.1"/>
    <property type="molecule type" value="Genomic_DNA"/>
</dbReference>
<evidence type="ECO:0008006" key="2">
    <source>
        <dbReference type="Google" id="ProtNLM"/>
    </source>
</evidence>
<comment type="caution">
    <text evidence="1">The sequence shown here is derived from an EMBL/GenBank/DDBJ whole genome shotgun (WGS) entry which is preliminary data.</text>
</comment>
<evidence type="ECO:0000313" key="1">
    <source>
        <dbReference type="EMBL" id="MYD90436.1"/>
    </source>
</evidence>
<dbReference type="InterPro" id="IPR029032">
    <property type="entry name" value="AhpD-like"/>
</dbReference>
<proteinExistence type="predicted"/>
<organism evidence="1">
    <name type="scientific">Caldilineaceae bacterium SB0662_bin_9</name>
    <dbReference type="NCBI Taxonomy" id="2605258"/>
    <lineage>
        <taxon>Bacteria</taxon>
        <taxon>Bacillati</taxon>
        <taxon>Chloroflexota</taxon>
        <taxon>Caldilineae</taxon>
        <taxon>Caldilineales</taxon>
        <taxon>Caldilineaceae</taxon>
    </lineage>
</organism>
<dbReference type="AlphaFoldDB" id="A0A6B1DTX7"/>
<protein>
    <recommendedName>
        <fullName evidence="2">Peroxidase</fullName>
    </recommendedName>
</protein>
<dbReference type="SUPFAM" id="SSF69118">
    <property type="entry name" value="AhpD-like"/>
    <property type="match status" value="1"/>
</dbReference>
<name>A0A6B1DTX7_9CHLR</name>